<protein>
    <submittedName>
        <fullName evidence="1">Uncharacterized protein</fullName>
    </submittedName>
</protein>
<evidence type="ECO:0000313" key="1">
    <source>
        <dbReference type="EMBL" id="PWN53561.1"/>
    </source>
</evidence>
<reference evidence="1 2" key="1">
    <citation type="journal article" date="2018" name="Mol. Biol. Evol.">
        <title>Broad Genomic Sampling Reveals a Smut Pathogenic Ancestry of the Fungal Clade Ustilaginomycotina.</title>
        <authorList>
            <person name="Kijpornyongpan T."/>
            <person name="Mondo S.J."/>
            <person name="Barry K."/>
            <person name="Sandor L."/>
            <person name="Lee J."/>
            <person name="Lipzen A."/>
            <person name="Pangilinan J."/>
            <person name="LaButti K."/>
            <person name="Hainaut M."/>
            <person name="Henrissat B."/>
            <person name="Grigoriev I.V."/>
            <person name="Spatafora J.W."/>
            <person name="Aime M.C."/>
        </authorList>
    </citation>
    <scope>NUCLEOTIDE SEQUENCE [LARGE SCALE GENOMIC DNA]</scope>
    <source>
        <strain evidence="1 2">SA 807</strain>
    </source>
</reference>
<gene>
    <name evidence="1" type="ORF">IE53DRAFT_149557</name>
</gene>
<organism evidence="1 2">
    <name type="scientific">Violaceomyces palustris</name>
    <dbReference type="NCBI Taxonomy" id="1673888"/>
    <lineage>
        <taxon>Eukaryota</taxon>
        <taxon>Fungi</taxon>
        <taxon>Dikarya</taxon>
        <taxon>Basidiomycota</taxon>
        <taxon>Ustilaginomycotina</taxon>
        <taxon>Ustilaginomycetes</taxon>
        <taxon>Violaceomycetales</taxon>
        <taxon>Violaceomycetaceae</taxon>
        <taxon>Violaceomyces</taxon>
    </lineage>
</organism>
<sequence>MASSPSPQPVTKKIKVKAKLDHCPLQKVFARYSTFYRSGASTKPAMAPIPLKNSSSADLKGRQAAQAVPPLIREPGPSRIVHEALTSSARVLKAAADENHGKTTTSSKKKKTATSPPTGSNIIVNLCSESDSDRELPQNLAELKNSRIKGKGRAKDPDAGLCRQQKHSDDKARTSMEAVDFSQEELDLHLNAIKEKKAGKARAQDTCRRRGKSMLSAAGAGGDNEENGVIVMIGTGNDQVERDCDKHVLDGFPSGKTLDECLQVLLGIFPDMDEGYGKSKLEESFRPGQTSQKLLATTCQILLDGTDGYLKGKKRKAMTQDPSSESSEDECEPRGSNYYEKPLTFVSRKGKMVHQWASVKLLQAEFPHFPLKYLKDLLASNKLSYACTRLEILKMDLFPDRVPSGSTVKGKCKPHAFKPKESGKSHSQSADDNPKGTSFVEWVTGLADLPKDLKSEALWVHGKEGECC</sequence>
<name>A0ACD0P6D5_9BASI</name>
<keyword evidence="2" id="KW-1185">Reference proteome</keyword>
<dbReference type="Proteomes" id="UP000245626">
    <property type="component" value="Unassembled WGS sequence"/>
</dbReference>
<dbReference type="EMBL" id="KZ819720">
    <property type="protein sequence ID" value="PWN53561.1"/>
    <property type="molecule type" value="Genomic_DNA"/>
</dbReference>
<evidence type="ECO:0000313" key="2">
    <source>
        <dbReference type="Proteomes" id="UP000245626"/>
    </source>
</evidence>
<proteinExistence type="predicted"/>
<accession>A0ACD0P6D5</accession>